<reference evidence="1" key="1">
    <citation type="submission" date="2020-09" db="EMBL/GenBank/DDBJ databases">
        <title>Genome-Enabled Discovery of Anthraquinone Biosynthesis in Senna tora.</title>
        <authorList>
            <person name="Kang S.-H."/>
            <person name="Pandey R.P."/>
            <person name="Lee C.-M."/>
            <person name="Sim J.-S."/>
            <person name="Jeong J.-T."/>
            <person name="Choi B.-S."/>
            <person name="Jung M."/>
            <person name="Ginzburg D."/>
            <person name="Zhao K."/>
            <person name="Won S.Y."/>
            <person name="Oh T.-J."/>
            <person name="Yu Y."/>
            <person name="Kim N.-H."/>
            <person name="Lee O.R."/>
            <person name="Lee T.-H."/>
            <person name="Bashyal P."/>
            <person name="Kim T.-S."/>
            <person name="Lee W.-H."/>
            <person name="Kawkins C."/>
            <person name="Kim C.-K."/>
            <person name="Kim J.S."/>
            <person name="Ahn B.O."/>
            <person name="Rhee S.Y."/>
            <person name="Sohng J.K."/>
        </authorList>
    </citation>
    <scope>NUCLEOTIDE SEQUENCE</scope>
    <source>
        <tissue evidence="1">Leaf</tissue>
    </source>
</reference>
<organism evidence="1 2">
    <name type="scientific">Senna tora</name>
    <dbReference type="NCBI Taxonomy" id="362788"/>
    <lineage>
        <taxon>Eukaryota</taxon>
        <taxon>Viridiplantae</taxon>
        <taxon>Streptophyta</taxon>
        <taxon>Embryophyta</taxon>
        <taxon>Tracheophyta</taxon>
        <taxon>Spermatophyta</taxon>
        <taxon>Magnoliopsida</taxon>
        <taxon>eudicotyledons</taxon>
        <taxon>Gunneridae</taxon>
        <taxon>Pentapetalae</taxon>
        <taxon>rosids</taxon>
        <taxon>fabids</taxon>
        <taxon>Fabales</taxon>
        <taxon>Fabaceae</taxon>
        <taxon>Caesalpinioideae</taxon>
        <taxon>Cassia clade</taxon>
        <taxon>Senna</taxon>
    </lineage>
</organism>
<name>A0A835CIH4_9FABA</name>
<dbReference type="Proteomes" id="UP000634136">
    <property type="component" value="Unassembled WGS sequence"/>
</dbReference>
<accession>A0A835CIH4</accession>
<sequence length="135" mass="15193">MAWGDPIGKLECCCACPIVKSLVTSGKFVLFPRAVEMATLVVAYSGRDWWIRLLTTKDAIDISEPLSNRNRRKRTTVGGWKKEDWSHVLQLEPMYSKRDQNPHGLPWVGALGVVENEGVRETRHCVLPCALVDSE</sequence>
<keyword evidence="2" id="KW-1185">Reference proteome</keyword>
<evidence type="ECO:0000313" key="2">
    <source>
        <dbReference type="Proteomes" id="UP000634136"/>
    </source>
</evidence>
<dbReference type="EMBL" id="JAAIUW010000001">
    <property type="protein sequence ID" value="KAF7844421.1"/>
    <property type="molecule type" value="Genomic_DNA"/>
</dbReference>
<evidence type="ECO:0000313" key="1">
    <source>
        <dbReference type="EMBL" id="KAF7844421.1"/>
    </source>
</evidence>
<comment type="caution">
    <text evidence="1">The sequence shown here is derived from an EMBL/GenBank/DDBJ whole genome shotgun (WGS) entry which is preliminary data.</text>
</comment>
<proteinExistence type="predicted"/>
<protein>
    <submittedName>
        <fullName evidence="1">Uncharacterized protein</fullName>
    </submittedName>
</protein>
<gene>
    <name evidence="1" type="ORF">G2W53_001326</name>
</gene>
<dbReference type="AlphaFoldDB" id="A0A835CIH4"/>